<protein>
    <submittedName>
        <fullName evidence="1">Uncharacterized protein</fullName>
    </submittedName>
</protein>
<sequence>MQLLNTSHSIDPQCSAFRRCSLRPSGRLSGQTDVSCRWDVWRVLAANYESNRQSKMELEFRLNLISPQLVSEVMLLFLIKLTLINTHTHTHTHDQGRHVCMCVCVHKTC</sequence>
<dbReference type="Proteomes" id="UP001482620">
    <property type="component" value="Unassembled WGS sequence"/>
</dbReference>
<name>A0ABV0T5V6_9TELE</name>
<gene>
    <name evidence="1" type="ORF">ILYODFUR_034154</name>
</gene>
<proteinExistence type="predicted"/>
<comment type="caution">
    <text evidence="1">The sequence shown here is derived from an EMBL/GenBank/DDBJ whole genome shotgun (WGS) entry which is preliminary data.</text>
</comment>
<dbReference type="EMBL" id="JAHRIQ010017639">
    <property type="protein sequence ID" value="MEQ2227093.1"/>
    <property type="molecule type" value="Genomic_DNA"/>
</dbReference>
<organism evidence="1 2">
    <name type="scientific">Ilyodon furcidens</name>
    <name type="common">goldbreast splitfin</name>
    <dbReference type="NCBI Taxonomy" id="33524"/>
    <lineage>
        <taxon>Eukaryota</taxon>
        <taxon>Metazoa</taxon>
        <taxon>Chordata</taxon>
        <taxon>Craniata</taxon>
        <taxon>Vertebrata</taxon>
        <taxon>Euteleostomi</taxon>
        <taxon>Actinopterygii</taxon>
        <taxon>Neopterygii</taxon>
        <taxon>Teleostei</taxon>
        <taxon>Neoteleostei</taxon>
        <taxon>Acanthomorphata</taxon>
        <taxon>Ovalentaria</taxon>
        <taxon>Atherinomorphae</taxon>
        <taxon>Cyprinodontiformes</taxon>
        <taxon>Goodeidae</taxon>
        <taxon>Ilyodon</taxon>
    </lineage>
</organism>
<reference evidence="1 2" key="1">
    <citation type="submission" date="2021-06" db="EMBL/GenBank/DDBJ databases">
        <authorList>
            <person name="Palmer J.M."/>
        </authorList>
    </citation>
    <scope>NUCLEOTIDE SEQUENCE [LARGE SCALE GENOMIC DNA]</scope>
    <source>
        <strain evidence="2">if_2019</strain>
        <tissue evidence="1">Muscle</tissue>
    </source>
</reference>
<accession>A0ABV0T5V6</accession>
<evidence type="ECO:0000313" key="1">
    <source>
        <dbReference type="EMBL" id="MEQ2227093.1"/>
    </source>
</evidence>
<evidence type="ECO:0000313" key="2">
    <source>
        <dbReference type="Proteomes" id="UP001482620"/>
    </source>
</evidence>
<keyword evidence="2" id="KW-1185">Reference proteome</keyword>